<dbReference type="Proteomes" id="UP000831534">
    <property type="component" value="Chromosome"/>
</dbReference>
<evidence type="ECO:0000313" key="2">
    <source>
        <dbReference type="Proteomes" id="UP000831534"/>
    </source>
</evidence>
<reference evidence="1" key="1">
    <citation type="journal article" date="2022" name="Res Sq">
        <title>Evolution of multicellular longitudinally dividing oral cavity symbionts (Neisseriaceae).</title>
        <authorList>
            <person name="Nyongesa S."/>
            <person name="Weber P."/>
            <person name="Bernet E."/>
            <person name="Pullido F."/>
            <person name="Nieckarz M."/>
            <person name="Delaby M."/>
            <person name="Nieves C."/>
            <person name="Viehboeck T."/>
            <person name="Krause N."/>
            <person name="Rivera-Millot A."/>
            <person name="Nakamura A."/>
            <person name="Vischer N."/>
            <person name="VanNieuwenhze M."/>
            <person name="Brun Y."/>
            <person name="Cava F."/>
            <person name="Bulgheresi S."/>
            <person name="Veyrier F."/>
        </authorList>
    </citation>
    <scope>NUCLEOTIDE SEQUENCE</scope>
    <source>
        <strain evidence="1">17694</strain>
    </source>
</reference>
<dbReference type="EMBL" id="CP091521">
    <property type="protein sequence ID" value="UOP05622.2"/>
    <property type="molecule type" value="Genomic_DNA"/>
</dbReference>
<reference evidence="1" key="2">
    <citation type="submission" date="2024-09" db="EMBL/GenBank/DDBJ databases">
        <authorList>
            <person name="Veyrier F.J."/>
        </authorList>
    </citation>
    <scope>NUCLEOTIDE SEQUENCE</scope>
    <source>
        <strain evidence="1">17694</strain>
    </source>
</reference>
<dbReference type="RefSeq" id="WP_245571899.1">
    <property type="nucleotide sequence ID" value="NZ_CP091521.1"/>
</dbReference>
<dbReference type="AlphaFoldDB" id="A0A8T9MZJ3"/>
<dbReference type="KEGG" id="ckh:LVJ77_02670"/>
<name>A0A8T9MZJ3_9NEIS</name>
<organism evidence="1 2">
    <name type="scientific">Conchiformibius kuhniae</name>
    <dbReference type="NCBI Taxonomy" id="211502"/>
    <lineage>
        <taxon>Bacteria</taxon>
        <taxon>Pseudomonadati</taxon>
        <taxon>Pseudomonadota</taxon>
        <taxon>Betaproteobacteria</taxon>
        <taxon>Neisseriales</taxon>
        <taxon>Neisseriaceae</taxon>
        <taxon>Conchiformibius</taxon>
    </lineage>
</organism>
<sequence length="114" mass="12316">MMMVNLETLVYGKLGGADGAAADVLRCSRDFSDAERALLGEILQDFDFDGDQARALVHAVRQQHGFDPDAAHIGDDDEDGAGVCAHCLNPPAPPLRDYYLWRQQRGASGQGENA</sequence>
<gene>
    <name evidence="1" type="ORF">LVJ77_02670</name>
</gene>
<protein>
    <submittedName>
        <fullName evidence="1">Uncharacterized protein</fullName>
    </submittedName>
</protein>
<keyword evidence="2" id="KW-1185">Reference proteome</keyword>
<accession>A0A8T9MZJ3</accession>
<proteinExistence type="predicted"/>
<evidence type="ECO:0000313" key="1">
    <source>
        <dbReference type="EMBL" id="UOP05622.2"/>
    </source>
</evidence>